<dbReference type="PANTHER" id="PTHR10671">
    <property type="entry name" value="EPITHELIAL MEMBRANE PROTEIN-RELATED"/>
    <property type="match status" value="1"/>
</dbReference>
<proteinExistence type="predicted"/>
<keyword evidence="8" id="KW-1185">Reference proteome</keyword>
<keyword evidence="3 6" id="KW-1133">Transmembrane helix</keyword>
<evidence type="ECO:0000256" key="5">
    <source>
        <dbReference type="SAM" id="MobiDB-lite"/>
    </source>
</evidence>
<dbReference type="Pfam" id="PF07062">
    <property type="entry name" value="Clc-like"/>
    <property type="match status" value="1"/>
</dbReference>
<dbReference type="GO" id="GO:0016020">
    <property type="term" value="C:membrane"/>
    <property type="evidence" value="ECO:0007669"/>
    <property type="project" value="UniProtKB-SubCell"/>
</dbReference>
<keyword evidence="2 6" id="KW-0812">Transmembrane</keyword>
<feature type="region of interest" description="Disordered" evidence="5">
    <location>
        <begin position="339"/>
        <end position="395"/>
    </location>
</feature>
<evidence type="ECO:0000256" key="6">
    <source>
        <dbReference type="SAM" id="Phobius"/>
    </source>
</evidence>
<feature type="compositionally biased region" description="Low complexity" evidence="5">
    <location>
        <begin position="345"/>
        <end position="357"/>
    </location>
</feature>
<dbReference type="InterPro" id="IPR050579">
    <property type="entry name" value="PMP-22/EMP/MP20-like"/>
</dbReference>
<feature type="transmembrane region" description="Helical" evidence="6">
    <location>
        <begin position="143"/>
        <end position="166"/>
    </location>
</feature>
<dbReference type="Proteomes" id="UP001620645">
    <property type="component" value="Unassembled WGS sequence"/>
</dbReference>
<evidence type="ECO:0000313" key="7">
    <source>
        <dbReference type="EMBL" id="KAL3076754.1"/>
    </source>
</evidence>
<protein>
    <recommendedName>
        <fullName evidence="9">Clc-like protein</fullName>
    </recommendedName>
</protein>
<dbReference type="EMBL" id="JBICCN010000329">
    <property type="protein sequence ID" value="KAL3076754.1"/>
    <property type="molecule type" value="Genomic_DNA"/>
</dbReference>
<comment type="caution">
    <text evidence="7">The sequence shown here is derived from an EMBL/GenBank/DDBJ whole genome shotgun (WGS) entry which is preliminary data.</text>
</comment>
<accession>A0ABD2I8M4</accession>
<evidence type="ECO:0000313" key="8">
    <source>
        <dbReference type="Proteomes" id="UP001620645"/>
    </source>
</evidence>
<sequence>MPELVRKTVIFCSVVFTLIGMGLSIAAILTPSWQVVNLQEYNSVHEHGLWLDCIRHIRDGGGVLLRRYATLTEPLHCVYKFDYDKYSGTFDVEDDNSPVGEVNRHRFYGWHSATLIMLALALISSFCSICLGACGCCYASMSLLFTATALLTTFLSSVAEGVFFFFSHRADNRFIKGIVGTYEQRVGLAFFLQMAACFFHFIAFLIAMVATYFAFTRKGVALDRERYSLQTSSKTNMTNVGRPMDRMPLLDQRQPPPSFHSSSQSADRIDRGPTPLSMSMVTAPAALSGHRLTPNFMFPPTASSTPIRRDPSMDFEHPVFTHNQLPMTNAKQRMPNYMKQQPNVQQQQQHQQQHHQQTSSDDFDRAVADSMPELHNRSFQSDFSGRIRRKSETCV</sequence>
<organism evidence="7 8">
    <name type="scientific">Heterodera schachtii</name>
    <name type="common">Sugarbeet cyst nematode worm</name>
    <name type="synonym">Tylenchus schachtii</name>
    <dbReference type="NCBI Taxonomy" id="97005"/>
    <lineage>
        <taxon>Eukaryota</taxon>
        <taxon>Metazoa</taxon>
        <taxon>Ecdysozoa</taxon>
        <taxon>Nematoda</taxon>
        <taxon>Chromadorea</taxon>
        <taxon>Rhabditida</taxon>
        <taxon>Tylenchina</taxon>
        <taxon>Tylenchomorpha</taxon>
        <taxon>Tylenchoidea</taxon>
        <taxon>Heteroderidae</taxon>
        <taxon>Heteroderinae</taxon>
        <taxon>Heterodera</taxon>
    </lineage>
</organism>
<feature type="transmembrane region" description="Helical" evidence="6">
    <location>
        <begin position="108"/>
        <end position="131"/>
    </location>
</feature>
<feature type="region of interest" description="Disordered" evidence="5">
    <location>
        <begin position="235"/>
        <end position="276"/>
    </location>
</feature>
<dbReference type="Gene3D" id="1.20.140.150">
    <property type="match status" value="1"/>
</dbReference>
<evidence type="ECO:0000256" key="2">
    <source>
        <dbReference type="ARBA" id="ARBA00022692"/>
    </source>
</evidence>
<dbReference type="PANTHER" id="PTHR10671:SF51">
    <property type="entry name" value="CLC-LIKE PROTEIN"/>
    <property type="match status" value="1"/>
</dbReference>
<evidence type="ECO:0000256" key="4">
    <source>
        <dbReference type="ARBA" id="ARBA00023136"/>
    </source>
</evidence>
<evidence type="ECO:0008006" key="9">
    <source>
        <dbReference type="Google" id="ProtNLM"/>
    </source>
</evidence>
<dbReference type="FunFam" id="1.20.140.150:FF:000039">
    <property type="entry name" value="Neuronal SYmmetry"/>
    <property type="match status" value="1"/>
</dbReference>
<feature type="transmembrane region" description="Helical" evidence="6">
    <location>
        <begin position="9"/>
        <end position="29"/>
    </location>
</feature>
<reference evidence="7 8" key="1">
    <citation type="submission" date="2024-10" db="EMBL/GenBank/DDBJ databases">
        <authorList>
            <person name="Kim D."/>
        </authorList>
    </citation>
    <scope>NUCLEOTIDE SEQUENCE [LARGE SCALE GENOMIC DNA]</scope>
    <source>
        <strain evidence="7">Taebaek</strain>
    </source>
</reference>
<evidence type="ECO:0000256" key="3">
    <source>
        <dbReference type="ARBA" id="ARBA00022989"/>
    </source>
</evidence>
<dbReference type="InterPro" id="IPR010761">
    <property type="entry name" value="Clc_prot-like"/>
</dbReference>
<feature type="transmembrane region" description="Helical" evidence="6">
    <location>
        <begin position="186"/>
        <end position="215"/>
    </location>
</feature>
<comment type="subcellular location">
    <subcellularLocation>
        <location evidence="1">Membrane</location>
        <topology evidence="1">Multi-pass membrane protein</topology>
    </subcellularLocation>
</comment>
<feature type="compositionally biased region" description="Basic and acidic residues" evidence="5">
    <location>
        <begin position="362"/>
        <end position="376"/>
    </location>
</feature>
<gene>
    <name evidence="7" type="ORF">niasHS_011491</name>
</gene>
<evidence type="ECO:0000256" key="1">
    <source>
        <dbReference type="ARBA" id="ARBA00004141"/>
    </source>
</evidence>
<keyword evidence="4 6" id="KW-0472">Membrane</keyword>
<name>A0ABD2I8M4_HETSC</name>
<dbReference type="AlphaFoldDB" id="A0ABD2I8M4"/>